<organism evidence="1 2">
    <name type="scientific">Trichinella nativa</name>
    <dbReference type="NCBI Taxonomy" id="6335"/>
    <lineage>
        <taxon>Eukaryota</taxon>
        <taxon>Metazoa</taxon>
        <taxon>Ecdysozoa</taxon>
        <taxon>Nematoda</taxon>
        <taxon>Enoplea</taxon>
        <taxon>Dorylaimia</taxon>
        <taxon>Trichinellida</taxon>
        <taxon>Trichinellidae</taxon>
        <taxon>Trichinella</taxon>
    </lineage>
</organism>
<reference evidence="1 2" key="1">
    <citation type="submission" date="2015-05" db="EMBL/GenBank/DDBJ databases">
        <title>Evolution of Trichinella species and genotypes.</title>
        <authorList>
            <person name="Korhonen P.K."/>
            <person name="Edoardo P."/>
            <person name="Giuseppe L.R."/>
            <person name="Gasser R.B."/>
        </authorList>
    </citation>
    <scope>NUCLEOTIDE SEQUENCE [LARGE SCALE GENOMIC DNA]</scope>
    <source>
        <strain evidence="1">ISS10</strain>
    </source>
</reference>
<dbReference type="AlphaFoldDB" id="A0A0V1LQ76"/>
<dbReference type="Proteomes" id="UP000054721">
    <property type="component" value="Unassembled WGS sequence"/>
</dbReference>
<protein>
    <submittedName>
        <fullName evidence="1">Uncharacterized protein</fullName>
    </submittedName>
</protein>
<accession>A0A0V1LQ76</accession>
<gene>
    <name evidence="1" type="ORF">T02_2342</name>
</gene>
<sequence>MVRPTPPEVQLIIGCGMLLRSRFCPSRVQQDQLYSWFGQKAPQEKKLQCTLREDHQQVPCGSKS</sequence>
<name>A0A0V1LQ76_9BILA</name>
<keyword evidence="2" id="KW-1185">Reference proteome</keyword>
<evidence type="ECO:0000313" key="1">
    <source>
        <dbReference type="EMBL" id="KRZ61632.1"/>
    </source>
</evidence>
<proteinExistence type="predicted"/>
<evidence type="ECO:0000313" key="2">
    <source>
        <dbReference type="Proteomes" id="UP000054721"/>
    </source>
</evidence>
<dbReference type="EMBL" id="JYDW01000016">
    <property type="protein sequence ID" value="KRZ61632.1"/>
    <property type="molecule type" value="Genomic_DNA"/>
</dbReference>
<comment type="caution">
    <text evidence="1">The sequence shown here is derived from an EMBL/GenBank/DDBJ whole genome shotgun (WGS) entry which is preliminary data.</text>
</comment>